<keyword evidence="2" id="KW-0238">DNA-binding</keyword>
<evidence type="ECO:0000256" key="2">
    <source>
        <dbReference type="ARBA" id="ARBA00023125"/>
    </source>
</evidence>
<dbReference type="PROSITE" id="PS50949">
    <property type="entry name" value="HTH_GNTR"/>
    <property type="match status" value="1"/>
</dbReference>
<keyword evidence="3" id="KW-0804">Transcription</keyword>
<dbReference type="InterPro" id="IPR011711">
    <property type="entry name" value="GntR_C"/>
</dbReference>
<dbReference type="PANTHER" id="PTHR43537">
    <property type="entry name" value="TRANSCRIPTIONAL REGULATOR, GNTR FAMILY"/>
    <property type="match status" value="1"/>
</dbReference>
<dbReference type="InterPro" id="IPR036390">
    <property type="entry name" value="WH_DNA-bd_sf"/>
</dbReference>
<evidence type="ECO:0000313" key="6">
    <source>
        <dbReference type="Proteomes" id="UP000245926"/>
    </source>
</evidence>
<name>A0A2U8WGS1_9HYPH</name>
<dbReference type="EMBL" id="CP029550">
    <property type="protein sequence ID" value="AWN44590.1"/>
    <property type="molecule type" value="Genomic_DNA"/>
</dbReference>
<gene>
    <name evidence="5" type="ORF">DK389_16440</name>
</gene>
<dbReference type="SMART" id="SM00345">
    <property type="entry name" value="HTH_GNTR"/>
    <property type="match status" value="1"/>
</dbReference>
<evidence type="ECO:0000313" key="5">
    <source>
        <dbReference type="EMBL" id="AWN44590.1"/>
    </source>
</evidence>
<dbReference type="GO" id="GO:0003700">
    <property type="term" value="F:DNA-binding transcription factor activity"/>
    <property type="evidence" value="ECO:0007669"/>
    <property type="project" value="InterPro"/>
</dbReference>
<dbReference type="Proteomes" id="UP000245926">
    <property type="component" value="Chromosome"/>
</dbReference>
<proteinExistence type="predicted"/>
<dbReference type="OrthoDB" id="5504063at2"/>
<dbReference type="SUPFAM" id="SSF46785">
    <property type="entry name" value="Winged helix' DNA-binding domain"/>
    <property type="match status" value="1"/>
</dbReference>
<accession>A0A2U8WGS1</accession>
<organism evidence="5 6">
    <name type="scientific">Methylobacterium durans</name>
    <dbReference type="NCBI Taxonomy" id="2202825"/>
    <lineage>
        <taxon>Bacteria</taxon>
        <taxon>Pseudomonadati</taxon>
        <taxon>Pseudomonadota</taxon>
        <taxon>Alphaproteobacteria</taxon>
        <taxon>Hyphomicrobiales</taxon>
        <taxon>Methylobacteriaceae</taxon>
        <taxon>Methylobacterium</taxon>
    </lineage>
</organism>
<keyword evidence="6" id="KW-1185">Reference proteome</keyword>
<dbReference type="CDD" id="cd07377">
    <property type="entry name" value="WHTH_GntR"/>
    <property type="match status" value="1"/>
</dbReference>
<dbReference type="PANTHER" id="PTHR43537:SF49">
    <property type="entry name" value="TRANSCRIPTIONAL REGULATORY PROTEIN"/>
    <property type="match status" value="1"/>
</dbReference>
<sequence>MIKRSILAMDIYSGAAEIRLEEKQIARDLGVSRTPVREAMTLLEQEGLVRSVPRRGLFVARKTKHELIEMITVWAALEGMAAHLAATRAEDSDLAELGSFFDAFPSSHSADRLDDYADANIAFHQAIIRLGGCNLMVEMTANLFVHVRAIRTLSIHQEGRIDRSVREHASIIAALRARDADRAATLVRDHALGLADHVNAHWALPELDWDESRPATGLCLKP</sequence>
<dbReference type="GO" id="GO:0003677">
    <property type="term" value="F:DNA binding"/>
    <property type="evidence" value="ECO:0007669"/>
    <property type="project" value="UniProtKB-KW"/>
</dbReference>
<dbReference type="InterPro" id="IPR036388">
    <property type="entry name" value="WH-like_DNA-bd_sf"/>
</dbReference>
<evidence type="ECO:0000256" key="1">
    <source>
        <dbReference type="ARBA" id="ARBA00023015"/>
    </source>
</evidence>
<evidence type="ECO:0000259" key="4">
    <source>
        <dbReference type="PROSITE" id="PS50949"/>
    </source>
</evidence>
<dbReference type="InterPro" id="IPR000524">
    <property type="entry name" value="Tscrpt_reg_HTH_GntR"/>
</dbReference>
<keyword evidence="1" id="KW-0805">Transcription regulation</keyword>
<dbReference type="InterPro" id="IPR008920">
    <property type="entry name" value="TF_FadR/GntR_C"/>
</dbReference>
<dbReference type="Pfam" id="PF07729">
    <property type="entry name" value="FCD"/>
    <property type="match status" value="1"/>
</dbReference>
<dbReference type="SMART" id="SM00895">
    <property type="entry name" value="FCD"/>
    <property type="match status" value="1"/>
</dbReference>
<feature type="domain" description="HTH gntR-type" evidence="4">
    <location>
        <begin position="1"/>
        <end position="62"/>
    </location>
</feature>
<dbReference type="KEGG" id="mets:DK389_16440"/>
<evidence type="ECO:0000256" key="3">
    <source>
        <dbReference type="ARBA" id="ARBA00023163"/>
    </source>
</evidence>
<protein>
    <submittedName>
        <fullName evidence="5">GntR family transcriptional regulator</fullName>
    </submittedName>
</protein>
<dbReference type="AlphaFoldDB" id="A0A2U8WGS1"/>
<dbReference type="SUPFAM" id="SSF48008">
    <property type="entry name" value="GntR ligand-binding domain-like"/>
    <property type="match status" value="1"/>
</dbReference>
<dbReference type="Gene3D" id="1.20.120.530">
    <property type="entry name" value="GntR ligand-binding domain-like"/>
    <property type="match status" value="1"/>
</dbReference>
<dbReference type="PRINTS" id="PR00035">
    <property type="entry name" value="HTHGNTR"/>
</dbReference>
<dbReference type="Pfam" id="PF00392">
    <property type="entry name" value="GntR"/>
    <property type="match status" value="1"/>
</dbReference>
<dbReference type="Gene3D" id="1.10.10.10">
    <property type="entry name" value="Winged helix-like DNA-binding domain superfamily/Winged helix DNA-binding domain"/>
    <property type="match status" value="1"/>
</dbReference>
<reference evidence="6" key="1">
    <citation type="submission" date="2018-05" db="EMBL/GenBank/DDBJ databases">
        <title>Complete Genome Sequence of Methylobacterium sp. 17SD2-17.</title>
        <authorList>
            <person name="Srinivasan S."/>
        </authorList>
    </citation>
    <scope>NUCLEOTIDE SEQUENCE [LARGE SCALE GENOMIC DNA]</scope>
    <source>
        <strain evidence="6">17SD2-17</strain>
    </source>
</reference>